<dbReference type="PRINTS" id="PR00385">
    <property type="entry name" value="P450"/>
</dbReference>
<evidence type="ECO:0000256" key="6">
    <source>
        <dbReference type="PIRSR" id="PIRSR602403-1"/>
    </source>
</evidence>
<evidence type="ECO:0000256" key="5">
    <source>
        <dbReference type="ARBA" id="ARBA00023004"/>
    </source>
</evidence>
<feature type="binding site" description="axial binding residue" evidence="6">
    <location>
        <position position="458"/>
    </location>
    <ligand>
        <name>heme</name>
        <dbReference type="ChEBI" id="CHEBI:30413"/>
    </ligand>
    <ligandPart>
        <name>Fe</name>
        <dbReference type="ChEBI" id="CHEBI:18248"/>
    </ligandPart>
</feature>
<dbReference type="InterPro" id="IPR002403">
    <property type="entry name" value="Cyt_P450_E_grp-IV"/>
</dbReference>
<accession>A0AAD7CC43</accession>
<keyword evidence="10" id="KW-1185">Reference proteome</keyword>
<evidence type="ECO:0000256" key="2">
    <source>
        <dbReference type="ARBA" id="ARBA00010617"/>
    </source>
</evidence>
<organism evidence="9 10">
    <name type="scientific">Roridomyces roridus</name>
    <dbReference type="NCBI Taxonomy" id="1738132"/>
    <lineage>
        <taxon>Eukaryota</taxon>
        <taxon>Fungi</taxon>
        <taxon>Dikarya</taxon>
        <taxon>Basidiomycota</taxon>
        <taxon>Agaricomycotina</taxon>
        <taxon>Agaricomycetes</taxon>
        <taxon>Agaricomycetidae</taxon>
        <taxon>Agaricales</taxon>
        <taxon>Marasmiineae</taxon>
        <taxon>Mycenaceae</taxon>
        <taxon>Roridomyces</taxon>
    </lineage>
</organism>
<proteinExistence type="inferred from homology"/>
<evidence type="ECO:0000256" key="7">
    <source>
        <dbReference type="RuleBase" id="RU000461"/>
    </source>
</evidence>
<keyword evidence="3 6" id="KW-0479">Metal-binding</keyword>
<evidence type="ECO:0000256" key="4">
    <source>
        <dbReference type="ARBA" id="ARBA00023002"/>
    </source>
</evidence>
<dbReference type="Gene3D" id="1.10.630.10">
    <property type="entry name" value="Cytochrome P450"/>
    <property type="match status" value="1"/>
</dbReference>
<dbReference type="EMBL" id="JARKIF010000003">
    <property type="protein sequence ID" value="KAJ7644754.1"/>
    <property type="molecule type" value="Genomic_DNA"/>
</dbReference>
<dbReference type="Proteomes" id="UP001221142">
    <property type="component" value="Unassembled WGS sequence"/>
</dbReference>
<evidence type="ECO:0000256" key="8">
    <source>
        <dbReference type="SAM" id="SignalP"/>
    </source>
</evidence>
<evidence type="ECO:0000256" key="3">
    <source>
        <dbReference type="ARBA" id="ARBA00022723"/>
    </source>
</evidence>
<comment type="similarity">
    <text evidence="2 7">Belongs to the cytochrome P450 family.</text>
</comment>
<keyword evidence="7" id="KW-0503">Monooxygenase</keyword>
<name>A0AAD7CC43_9AGAR</name>
<dbReference type="AlphaFoldDB" id="A0AAD7CC43"/>
<keyword evidence="5 6" id="KW-0408">Iron</keyword>
<feature type="signal peptide" evidence="8">
    <location>
        <begin position="1"/>
        <end position="27"/>
    </location>
</feature>
<dbReference type="Pfam" id="PF00067">
    <property type="entry name" value="p450"/>
    <property type="match status" value="1"/>
</dbReference>
<dbReference type="SUPFAM" id="SSF48264">
    <property type="entry name" value="Cytochrome P450"/>
    <property type="match status" value="1"/>
</dbReference>
<feature type="chain" id="PRO_5042203894" evidence="8">
    <location>
        <begin position="28"/>
        <end position="513"/>
    </location>
</feature>
<dbReference type="CDD" id="cd11041">
    <property type="entry name" value="CYP503A1-like"/>
    <property type="match status" value="1"/>
</dbReference>
<dbReference type="InterPro" id="IPR017972">
    <property type="entry name" value="Cyt_P450_CS"/>
</dbReference>
<protein>
    <submittedName>
        <fullName evidence="9">Cytochrome P450</fullName>
    </submittedName>
</protein>
<dbReference type="GO" id="GO:0005506">
    <property type="term" value="F:iron ion binding"/>
    <property type="evidence" value="ECO:0007669"/>
    <property type="project" value="InterPro"/>
</dbReference>
<reference evidence="9" key="1">
    <citation type="submission" date="2023-03" db="EMBL/GenBank/DDBJ databases">
        <title>Massive genome expansion in bonnet fungi (Mycena s.s.) driven by repeated elements and novel gene families across ecological guilds.</title>
        <authorList>
            <consortium name="Lawrence Berkeley National Laboratory"/>
            <person name="Harder C.B."/>
            <person name="Miyauchi S."/>
            <person name="Viragh M."/>
            <person name="Kuo A."/>
            <person name="Thoen E."/>
            <person name="Andreopoulos B."/>
            <person name="Lu D."/>
            <person name="Skrede I."/>
            <person name="Drula E."/>
            <person name="Henrissat B."/>
            <person name="Morin E."/>
            <person name="Kohler A."/>
            <person name="Barry K."/>
            <person name="LaButti K."/>
            <person name="Morin E."/>
            <person name="Salamov A."/>
            <person name="Lipzen A."/>
            <person name="Mereny Z."/>
            <person name="Hegedus B."/>
            <person name="Baldrian P."/>
            <person name="Stursova M."/>
            <person name="Weitz H."/>
            <person name="Taylor A."/>
            <person name="Grigoriev I.V."/>
            <person name="Nagy L.G."/>
            <person name="Martin F."/>
            <person name="Kauserud H."/>
        </authorList>
    </citation>
    <scope>NUCLEOTIDE SEQUENCE</scope>
    <source>
        <strain evidence="9">9284</strain>
    </source>
</reference>
<dbReference type="PROSITE" id="PS00086">
    <property type="entry name" value="CYTOCHROME_P450"/>
    <property type="match status" value="1"/>
</dbReference>
<keyword evidence="4 7" id="KW-0560">Oxidoreductase</keyword>
<comment type="caution">
    <text evidence="9">The sequence shown here is derived from an EMBL/GenBank/DDBJ whole genome shotgun (WGS) entry which is preliminary data.</text>
</comment>
<dbReference type="PRINTS" id="PR00465">
    <property type="entry name" value="EP450IV"/>
</dbReference>
<evidence type="ECO:0000313" key="9">
    <source>
        <dbReference type="EMBL" id="KAJ7644754.1"/>
    </source>
</evidence>
<gene>
    <name evidence="9" type="ORF">FB45DRAFT_898612</name>
</gene>
<dbReference type="GO" id="GO:0004497">
    <property type="term" value="F:monooxygenase activity"/>
    <property type="evidence" value="ECO:0007669"/>
    <property type="project" value="UniProtKB-KW"/>
</dbReference>
<dbReference type="GO" id="GO:0016705">
    <property type="term" value="F:oxidoreductase activity, acting on paired donors, with incorporation or reduction of molecular oxygen"/>
    <property type="evidence" value="ECO:0007669"/>
    <property type="project" value="InterPro"/>
</dbReference>
<evidence type="ECO:0000313" key="10">
    <source>
        <dbReference type="Proteomes" id="UP001221142"/>
    </source>
</evidence>
<sequence>MALESTKPLVYAAVALVALVTFRKALSSKDEGTVPTVGPSGISSSYRDGWKYLHHAAELIQRGYALHGDRVFRVAQPWHWEYIVCSPKLITEVGNAPDSVLSFDEGANLAIQGRITMGHEILDNPWHLKIIRTTLTRNLHRCFPDVRDEIVCSFDEILNLDASEWKNLMVLPAMMDIVARVSNRLFVGLPICREKAYLDNNIQFTMDVMRSGNRINILPPFLRPILGPFISGRINSFNTAMQYLGPVVEERIKKDDELGTNYPGRPNDAISWMLDIAEPKDRTVHGFVMRILQINMAAIHTSSMTISHALFDLTLHPEYIQPLREEVEAVVQAEGWNKAALNNMAKLDSFMRESQRIRPLSMISMNRRVIAKEGFRFSDGSFLPYGAYLCVAAQPTHLDGANYENPTTFDGFRFAREREEYKQPHVESNDLANTDIFKRHMVSTAIDHLPFGNGKHACPGRFFAATELKAMFAHIVLNYDIKAEVEGVRPADMIYGDTQTPNPMGRVFIRKRQ</sequence>
<dbReference type="PANTHER" id="PTHR46206">
    <property type="entry name" value="CYTOCHROME P450"/>
    <property type="match status" value="1"/>
</dbReference>
<comment type="cofactor">
    <cofactor evidence="1 6">
        <name>heme</name>
        <dbReference type="ChEBI" id="CHEBI:30413"/>
    </cofactor>
</comment>
<evidence type="ECO:0000256" key="1">
    <source>
        <dbReference type="ARBA" id="ARBA00001971"/>
    </source>
</evidence>
<dbReference type="InterPro" id="IPR001128">
    <property type="entry name" value="Cyt_P450"/>
</dbReference>
<keyword evidence="6 7" id="KW-0349">Heme</keyword>
<dbReference type="GO" id="GO:0020037">
    <property type="term" value="F:heme binding"/>
    <property type="evidence" value="ECO:0007669"/>
    <property type="project" value="InterPro"/>
</dbReference>
<dbReference type="InterPro" id="IPR036396">
    <property type="entry name" value="Cyt_P450_sf"/>
</dbReference>
<keyword evidence="8" id="KW-0732">Signal</keyword>